<dbReference type="Proteomes" id="UP000001568">
    <property type="component" value="Chromosome 20"/>
</dbReference>
<evidence type="ECO:0000313" key="4">
    <source>
        <dbReference type="Proteomes" id="UP000001568"/>
    </source>
</evidence>
<dbReference type="PANTHER" id="PTHR12891:SF0">
    <property type="entry name" value="MMS19 NUCLEOTIDE EXCISION REPAIR PROTEIN HOMOLOG"/>
    <property type="match status" value="1"/>
</dbReference>
<dbReference type="HOGENOM" id="CLU_005943_0_0_1"/>
<keyword evidence="4" id="KW-1185">Reference proteome</keyword>
<dbReference type="InterPro" id="IPR016024">
    <property type="entry name" value="ARM-type_fold"/>
</dbReference>
<keyword evidence="1" id="KW-0234">DNA repair</keyword>
<dbReference type="Gramene" id="ABP00927">
    <property type="protein sequence ID" value="ABP00927"/>
    <property type="gene ID" value="OSTLU_94122"/>
</dbReference>
<accession>A4SBG2</accession>
<dbReference type="OMA" id="DCCERNA"/>
<dbReference type="GO" id="GO:0016226">
    <property type="term" value="P:iron-sulfur cluster assembly"/>
    <property type="evidence" value="ECO:0007669"/>
    <property type="project" value="UniProtKB-UniRule"/>
</dbReference>
<organism evidence="3 4">
    <name type="scientific">Ostreococcus lucimarinus (strain CCE9901)</name>
    <dbReference type="NCBI Taxonomy" id="436017"/>
    <lineage>
        <taxon>Eukaryota</taxon>
        <taxon>Viridiplantae</taxon>
        <taxon>Chlorophyta</taxon>
        <taxon>Mamiellophyceae</taxon>
        <taxon>Mamiellales</taxon>
        <taxon>Bathycoccaceae</taxon>
        <taxon>Ostreococcus</taxon>
    </lineage>
</organism>
<name>A4SBG2_OSTLU</name>
<evidence type="ECO:0000256" key="1">
    <source>
        <dbReference type="RuleBase" id="RU367072"/>
    </source>
</evidence>
<comment type="similarity">
    <text evidence="1">Belongs to the MET18/MMS19 family.</text>
</comment>
<keyword evidence="1" id="KW-0227">DNA damage</keyword>
<dbReference type="STRING" id="436017.A4SBG2"/>
<protein>
    <recommendedName>
        <fullName evidence="1">MMS19 nucleotide excision repair protein</fullName>
    </recommendedName>
</protein>
<dbReference type="GO" id="GO:0006281">
    <property type="term" value="P:DNA repair"/>
    <property type="evidence" value="ECO:0007669"/>
    <property type="project" value="UniProtKB-UniRule"/>
</dbReference>
<dbReference type="Pfam" id="PF14500">
    <property type="entry name" value="MMS19_N"/>
    <property type="match status" value="1"/>
</dbReference>
<dbReference type="InterPro" id="IPR029240">
    <property type="entry name" value="MMS19_N"/>
</dbReference>
<evidence type="ECO:0000259" key="2">
    <source>
        <dbReference type="Pfam" id="PF14500"/>
    </source>
</evidence>
<reference evidence="3 4" key="1">
    <citation type="journal article" date="2007" name="Proc. Natl. Acad. Sci. U.S.A.">
        <title>The tiny eukaryote Ostreococcus provides genomic insights into the paradox of plankton speciation.</title>
        <authorList>
            <person name="Palenik B."/>
            <person name="Grimwood J."/>
            <person name="Aerts A."/>
            <person name="Rouze P."/>
            <person name="Salamov A."/>
            <person name="Putnam N."/>
            <person name="Dupont C."/>
            <person name="Jorgensen R."/>
            <person name="Derelle E."/>
            <person name="Rombauts S."/>
            <person name="Zhou K."/>
            <person name="Otillar R."/>
            <person name="Merchant S.S."/>
            <person name="Podell S."/>
            <person name="Gaasterland T."/>
            <person name="Napoli C."/>
            <person name="Gendler K."/>
            <person name="Manuell A."/>
            <person name="Tai V."/>
            <person name="Vallon O."/>
            <person name="Piganeau G."/>
            <person name="Jancek S."/>
            <person name="Heijde M."/>
            <person name="Jabbari K."/>
            <person name="Bowler C."/>
            <person name="Lohr M."/>
            <person name="Robbens S."/>
            <person name="Werner G."/>
            <person name="Dubchak I."/>
            <person name="Pazour G.J."/>
            <person name="Ren Q."/>
            <person name="Paulsen I."/>
            <person name="Delwiche C."/>
            <person name="Schmutz J."/>
            <person name="Rokhsar D."/>
            <person name="Van de Peer Y."/>
            <person name="Moreau H."/>
            <person name="Grigoriev I.V."/>
        </authorList>
    </citation>
    <scope>NUCLEOTIDE SEQUENCE [LARGE SCALE GENOMIC DNA]</scope>
    <source>
        <strain evidence="3 4">CCE9901</strain>
    </source>
</reference>
<comment type="function">
    <text evidence="1">Key component of the cytosolic iron-sulfur protein assembly (CIA) complex, a multiprotein complex that mediates the incorporation of iron-sulfur cluster into apoproteins specifically involved in DNA metabolism and genomic integrity. In the CIA complex, MMS19 acts as an adapter between early-acting CIA components and a subset of cellular target iron-sulfur proteins.</text>
</comment>
<proteinExistence type="inferred from homology"/>
<dbReference type="GO" id="GO:0097361">
    <property type="term" value="C:cytosolic [4Fe-4S] assembly targeting complex"/>
    <property type="evidence" value="ECO:0007669"/>
    <property type="project" value="UniProtKB-UniRule"/>
</dbReference>
<dbReference type="PANTHER" id="PTHR12891">
    <property type="entry name" value="DNA REPAIR/TRANSCRIPTION PROTEIN MET18/MMS19"/>
    <property type="match status" value="1"/>
</dbReference>
<dbReference type="SUPFAM" id="SSF48371">
    <property type="entry name" value="ARM repeat"/>
    <property type="match status" value="1"/>
</dbReference>
<dbReference type="GeneID" id="5006829"/>
<dbReference type="GO" id="GO:0005634">
    <property type="term" value="C:nucleus"/>
    <property type="evidence" value="ECO:0007669"/>
    <property type="project" value="UniProtKB-SubCell"/>
</dbReference>
<dbReference type="eggNOG" id="KOG1967">
    <property type="taxonomic scope" value="Eukaryota"/>
</dbReference>
<feature type="domain" description="MMS19 N-terminal" evidence="2">
    <location>
        <begin position="62"/>
        <end position="333"/>
    </location>
</feature>
<dbReference type="GO" id="GO:0051604">
    <property type="term" value="P:protein maturation"/>
    <property type="evidence" value="ECO:0007669"/>
    <property type="project" value="UniProtKB-UniRule"/>
</dbReference>
<evidence type="ECO:0000313" key="3">
    <source>
        <dbReference type="EMBL" id="ABP00927.1"/>
    </source>
</evidence>
<dbReference type="KEGG" id="olu:OSTLU_94122"/>
<dbReference type="InterPro" id="IPR039920">
    <property type="entry name" value="MMS19"/>
</dbReference>
<dbReference type="EMBL" id="CP000600">
    <property type="protein sequence ID" value="ABP00927.1"/>
    <property type="molecule type" value="Genomic_DNA"/>
</dbReference>
<dbReference type="AlphaFoldDB" id="A4SBG2"/>
<sequence>MTTPSPQIATLRRRTMATRDALAAFCAASARDDDATSLADDVALAEIARAIADGARAVLDVVVDLEGFLTATEPKPRARATEILAHVAEECAMTLDDRAVRTLSAFFASRLSDFASTASAARGAEALVKRANAEAIEATSRALFAECDVQGLRQSDREACVRLAIEMLRSAHAGACARGAGDGEPNEALARIIGAFDGEKDPRCVLGLCEVWTLLPGAFERFGEGGKAVYEENAEELYDVAASYFPVSFKPPRGDSIKISRRQLAEAVERAMTASPTFAPWAVAHALESLNPELGPGKMADAARAVRAMGERFGASVMEEYMGIVWQAMRAALAHPNATKMEEDDDVQATTPMAVMTTMFASEFTRGTLARAALTDQCVRDAEVTLRRMANDSSSDDVDGACAMETSDEGCCGGGCGGGSKSSGEEAARGKLVVATASRVLGAVAAATPTLAHDVIHGTLKSLLDAAKIPREIDGLHSSKAAYLALILATPALGGALDCCERNAESSVHMSVLDDESERLVGLFADAALGKIESPSFDEGIVLGLAGLHMLCKFPYRFGLASAESRVAVASKLFDAMMAQHVNESEADIEVRIERSIDALVAAASGADAKLVDAMSTGAVALLADKVTVTNLQTVEATRAIRALCALAAVNQMIRNDVARLFCGVVRDAIEIGSPNAEDLVSAMCRDDDGVLTRFVSSDEAQRACADLTTFCLARDPATTAESTVRVVASAVANCDDATQARFAAEAVALSREKPLMACAVICGLRPQAAFEATHMVAALDELTRSRGDRGFSMFVAAAVGSATHKFPSVDFAPPMEDLTDERTTFVLGACLRARAMRRDDSSPSDALVSCLVRALDDSSSPEASRGAAMALSMAVGFSAAHRDIGLGLKSSTHASEKFLACQRFFTKVAPTLIKGAYEAVGAKRLSRSYAVVKLASGVAPSVALSSQFNLFPLLPDVLHALTVGTLAGDDDAVRAALLLVGARLAEPALYDAGSEGATEQNAVALIDALCAIATATSTMSMECREHALDALVAASTLKFSAVYPSRRRALDAAVVACDDPKRRVRRAAARARQVWLKLMTST</sequence>
<dbReference type="OrthoDB" id="553056at2759"/>
<gene>
    <name evidence="3" type="ORF">OSTLU_94122</name>
</gene>
<dbReference type="RefSeq" id="XP_001422610.1">
    <property type="nucleotide sequence ID" value="XM_001422573.1"/>
</dbReference>
<keyword evidence="1" id="KW-0539">Nucleus</keyword>
<comment type="subcellular location">
    <subcellularLocation>
        <location evidence="1">Nucleus</location>
    </subcellularLocation>
</comment>